<reference evidence="9" key="1">
    <citation type="submission" date="2020-05" db="EMBL/GenBank/DDBJ databases">
        <title>Nod-independent and nitrogen-fixing Bradyrhizobium aeschynomene sp. nov. isolated from nodules of Aeschynomene indica.</title>
        <authorList>
            <person name="Zhang Z."/>
        </authorList>
    </citation>
    <scope>NUCLEOTIDE SEQUENCE</scope>
    <source>
        <strain evidence="9">83012</strain>
    </source>
</reference>
<keyword evidence="4 9" id="KW-0808">Transferase</keyword>
<evidence type="ECO:0000256" key="3">
    <source>
        <dbReference type="ARBA" id="ARBA00012128"/>
    </source>
</evidence>
<sequence>MTTSAEAGQGTPSGYRILNEADLRNHLAGTPAVAARLGGPAERWSITEVGDGNLNLVFIVKGSSGGLAVKQALPYVRLVGESWPLPLSRAHFEHLALTHQGRLAPGLVPAIVHHDHALALTAMELLEPHIIMRKGLVAGTIYPAFVDHITTFMARTLFFSSDLALSAAEKKEAIASFAGNHALCKITEDLIFTDPYRIAEQNRWTTPWLDAAAADIRADLDLHVAISRLKLKFLSSAETLIHGDLHTGSIMVTDAETKVIDPEFGFYGPMGFDVGAVLANLLMAYFASAGHEQSPGDRAAFESWVLSTVDQVWSEFARKFVALWRSEATGDAYPSSLFPGEAGAARLERERQVYVARLFQDAVGFAAAKIIRRILGLAHNIDFELIEDTRLRATCEARALRLARTLMVETASFTSIEAVTKAARELRHWQPGFD</sequence>
<dbReference type="InterPro" id="IPR009212">
    <property type="entry name" value="Methylthioribose_kinase"/>
</dbReference>
<dbReference type="PANTHER" id="PTHR34273">
    <property type="entry name" value="METHYLTHIORIBOSE KINASE"/>
    <property type="match status" value="1"/>
</dbReference>
<evidence type="ECO:0000256" key="2">
    <source>
        <dbReference type="ARBA" id="ARBA00011738"/>
    </source>
</evidence>
<accession>A0ABX2C8G1</accession>
<evidence type="ECO:0000256" key="7">
    <source>
        <dbReference type="ARBA" id="ARBA00022840"/>
    </source>
</evidence>
<dbReference type="InterPro" id="IPR011009">
    <property type="entry name" value="Kinase-like_dom_sf"/>
</dbReference>
<feature type="domain" description="Aminoglycoside phosphotransferase" evidence="8">
    <location>
        <begin position="46"/>
        <end position="283"/>
    </location>
</feature>
<dbReference type="Pfam" id="PF01636">
    <property type="entry name" value="APH"/>
    <property type="match status" value="1"/>
</dbReference>
<comment type="subunit">
    <text evidence="2">Homodimer.</text>
</comment>
<keyword evidence="6 9" id="KW-0418">Kinase</keyword>
<comment type="caution">
    <text evidence="9">The sequence shown here is derived from an EMBL/GenBank/DDBJ whole genome shotgun (WGS) entry which is preliminary data.</text>
</comment>
<evidence type="ECO:0000256" key="1">
    <source>
        <dbReference type="ARBA" id="ARBA00010165"/>
    </source>
</evidence>
<dbReference type="EMBL" id="JABFDN010000001">
    <property type="protein sequence ID" value="NPU64548.1"/>
    <property type="molecule type" value="Genomic_DNA"/>
</dbReference>
<evidence type="ECO:0000256" key="5">
    <source>
        <dbReference type="ARBA" id="ARBA00022741"/>
    </source>
</evidence>
<keyword evidence="5" id="KW-0547">Nucleotide-binding</keyword>
<dbReference type="InterPro" id="IPR002575">
    <property type="entry name" value="Aminoglycoside_PTrfase"/>
</dbReference>
<dbReference type="NCBIfam" id="TIGR01767">
    <property type="entry name" value="MTRK"/>
    <property type="match status" value="1"/>
</dbReference>
<evidence type="ECO:0000313" key="10">
    <source>
        <dbReference type="Proteomes" id="UP000886476"/>
    </source>
</evidence>
<evidence type="ECO:0000256" key="4">
    <source>
        <dbReference type="ARBA" id="ARBA00022679"/>
    </source>
</evidence>
<comment type="similarity">
    <text evidence="1">Belongs to the methylthioribose kinase family.</text>
</comment>
<gene>
    <name evidence="9" type="ORF">HL667_06005</name>
</gene>
<dbReference type="PIRSF" id="PIRSF031134">
    <property type="entry name" value="MTRK"/>
    <property type="match status" value="1"/>
</dbReference>
<dbReference type="Proteomes" id="UP000886476">
    <property type="component" value="Unassembled WGS sequence"/>
</dbReference>
<evidence type="ECO:0000256" key="6">
    <source>
        <dbReference type="ARBA" id="ARBA00022777"/>
    </source>
</evidence>
<name>A0ABX2C8G1_9BRAD</name>
<protein>
    <recommendedName>
        <fullName evidence="3">S-methyl-5-thioribose kinase</fullName>
        <ecNumber evidence="3">2.7.1.100</ecNumber>
    </recommendedName>
</protein>
<organism evidence="9 10">
    <name type="scientific">Bradyrhizobium aeschynomenes</name>
    <dbReference type="NCBI Taxonomy" id="2734909"/>
    <lineage>
        <taxon>Bacteria</taxon>
        <taxon>Pseudomonadati</taxon>
        <taxon>Pseudomonadota</taxon>
        <taxon>Alphaproteobacteria</taxon>
        <taxon>Hyphomicrobiales</taxon>
        <taxon>Nitrobacteraceae</taxon>
        <taxon>Bradyrhizobium</taxon>
    </lineage>
</organism>
<dbReference type="EC" id="2.7.1.100" evidence="3"/>
<keyword evidence="7" id="KW-0067">ATP-binding</keyword>
<dbReference type="SUPFAM" id="SSF56112">
    <property type="entry name" value="Protein kinase-like (PK-like)"/>
    <property type="match status" value="1"/>
</dbReference>
<dbReference type="Gene3D" id="3.30.200.20">
    <property type="entry name" value="Phosphorylase Kinase, domain 1"/>
    <property type="match status" value="1"/>
</dbReference>
<evidence type="ECO:0000313" key="9">
    <source>
        <dbReference type="EMBL" id="NPU64548.1"/>
    </source>
</evidence>
<dbReference type="Gene3D" id="3.90.1200.10">
    <property type="match status" value="1"/>
</dbReference>
<keyword evidence="10" id="KW-1185">Reference proteome</keyword>
<proteinExistence type="inferred from homology"/>
<evidence type="ECO:0000259" key="8">
    <source>
        <dbReference type="Pfam" id="PF01636"/>
    </source>
</evidence>
<dbReference type="RefSeq" id="WP_172109589.1">
    <property type="nucleotide sequence ID" value="NZ_JABFDN010000001.1"/>
</dbReference>
<dbReference type="PANTHER" id="PTHR34273:SF2">
    <property type="entry name" value="METHYLTHIORIBOSE KINASE"/>
    <property type="match status" value="1"/>
</dbReference>
<dbReference type="GO" id="GO:0046522">
    <property type="term" value="F:S-methyl-5-thioribose kinase activity"/>
    <property type="evidence" value="ECO:0007669"/>
    <property type="project" value="UniProtKB-EC"/>
</dbReference>